<proteinExistence type="predicted"/>
<evidence type="ECO:0000256" key="3">
    <source>
        <dbReference type="ARBA" id="ARBA00022806"/>
    </source>
</evidence>
<feature type="domain" description="UvrD-like helicase C-terminal" evidence="5">
    <location>
        <begin position="234"/>
        <end position="615"/>
    </location>
</feature>
<dbReference type="SUPFAM" id="SSF52540">
    <property type="entry name" value="P-loop containing nucleoside triphosphate hydrolases"/>
    <property type="match status" value="1"/>
</dbReference>
<evidence type="ECO:0000256" key="4">
    <source>
        <dbReference type="ARBA" id="ARBA00022840"/>
    </source>
</evidence>
<keyword evidence="1" id="KW-0547">Nucleotide-binding</keyword>
<reference evidence="6" key="1">
    <citation type="submission" date="2024-05" db="EMBL/GenBank/DDBJ databases">
        <title>Isolation and characterization of Sporomusa carbonis sp. nov., a carboxydotrophic hydrogenogen in the genus of Sporomusa isolated from a charcoal burning pile.</title>
        <authorList>
            <person name="Boeer T."/>
            <person name="Rosenbaum F."/>
            <person name="Eysell L."/>
            <person name="Mueller V."/>
            <person name="Daniel R."/>
            <person name="Poehlein A."/>
        </authorList>
    </citation>
    <scope>NUCLEOTIDE SEQUENCE [LARGE SCALE GENOMIC DNA]</scope>
    <source>
        <strain evidence="6">DSM 10669</strain>
    </source>
</reference>
<evidence type="ECO:0000256" key="1">
    <source>
        <dbReference type="ARBA" id="ARBA00022741"/>
    </source>
</evidence>
<dbReference type="PANTHER" id="PTHR11070:SF3">
    <property type="entry name" value="DNA 3'-5' HELICASE"/>
    <property type="match status" value="1"/>
</dbReference>
<dbReference type="PANTHER" id="PTHR11070">
    <property type="entry name" value="UVRD / RECB / PCRA DNA HELICASE FAMILY MEMBER"/>
    <property type="match status" value="1"/>
</dbReference>
<keyword evidence="7" id="KW-1185">Reference proteome</keyword>
<protein>
    <submittedName>
        <fullName evidence="6">ATP-dependent DNA helicase Rep</fullName>
        <ecNumber evidence="6">3.6.4.12</ecNumber>
    </submittedName>
</protein>
<dbReference type="InterPro" id="IPR027417">
    <property type="entry name" value="P-loop_NTPase"/>
</dbReference>
<accession>A0ABZ3INN7</accession>
<dbReference type="EC" id="3.6.4.12" evidence="6"/>
<dbReference type="EMBL" id="CP155573">
    <property type="protein sequence ID" value="XFO67186.1"/>
    <property type="molecule type" value="Genomic_DNA"/>
</dbReference>
<evidence type="ECO:0000313" key="6">
    <source>
        <dbReference type="EMBL" id="XFO67186.1"/>
    </source>
</evidence>
<dbReference type="GO" id="GO:0016787">
    <property type="term" value="F:hydrolase activity"/>
    <property type="evidence" value="ECO:0007669"/>
    <property type="project" value="UniProtKB-KW"/>
</dbReference>
<sequence>MAQRRFADEIDEILYHIKNGNNFLLSGGAGSGKTYSLVQTLKKISLIYPTVHIACVTYTNAAAIEIQNRAEIKNLKVSTIHDFLWDTIAPFQKEMKQTLIELVNDSSSSIKNPNEGQQFVCEFENGIKYKEYVRLDRGEISHDEVIVLAQAMYKKYVKLCDILKDKFHFIFVDEYQDTSPLVIEILLSLLPISSRKNIIGFFGDSMQAIYESGIGDVDSYIKNGYIQKVEKKQNRRNPSSVIHLANKLRTDGLQQEPSDDNTAPNMINGVVKQGSIKFLYSESFDLNFVKSSSWCKNWDFTDSKKTKELRLTHNLIADEAGFSELMAIYDADPIFKFKRDLKKEIKRQGKEPNPDDTFDHVVTTLDWYYSNGENRGRHHKDVLLDDNAAAQIYDHIKEWPYTKVQRIYLDKDSIIDNKIVVDGVTVREPKRDRLIQHLFKIQQMIELYHSKNYNELIRRTSFKITKTADKASLKSTIDALAAMNSATIENVIKFANEYKLCIIDDRLNNFIDNNDYLYWRVKDVSFNVFQKLYKYLEGYVPLSTQHKIKGLEFENVLVVLHNGGWSNYNFEYLLNPNIKNSLTTAKQNSFPKILERTQKLFYVCCTRAKDNLVIYCSSPTLAMIEGAKHLFGTENVFKL</sequence>
<dbReference type="InterPro" id="IPR000212">
    <property type="entry name" value="DNA_helicase_UvrD/REP"/>
</dbReference>
<dbReference type="Pfam" id="PF13361">
    <property type="entry name" value="UvrD_C"/>
    <property type="match status" value="1"/>
</dbReference>
<keyword evidence="2 6" id="KW-0378">Hydrolase</keyword>
<dbReference type="InterPro" id="IPR014017">
    <property type="entry name" value="DNA_helicase_UvrD-like_C"/>
</dbReference>
<evidence type="ECO:0000259" key="5">
    <source>
        <dbReference type="Pfam" id="PF13361"/>
    </source>
</evidence>
<dbReference type="RefSeq" id="WP_094603275.1">
    <property type="nucleotide sequence ID" value="NZ_CP155573.1"/>
</dbReference>
<keyword evidence="3 6" id="KW-0347">Helicase</keyword>
<dbReference type="Pfam" id="PF13245">
    <property type="entry name" value="AAA_19"/>
    <property type="match status" value="1"/>
</dbReference>
<gene>
    <name evidence="6" type="primary">rep_1</name>
    <name evidence="6" type="ORF">SPSIL_033750</name>
</gene>
<dbReference type="GO" id="GO:0003678">
    <property type="term" value="F:DNA helicase activity"/>
    <property type="evidence" value="ECO:0007669"/>
    <property type="project" value="UniProtKB-EC"/>
</dbReference>
<name>A0ABZ3INN7_9FIRM</name>
<evidence type="ECO:0000313" key="7">
    <source>
        <dbReference type="Proteomes" id="UP000216752"/>
    </source>
</evidence>
<evidence type="ECO:0000256" key="2">
    <source>
        <dbReference type="ARBA" id="ARBA00022801"/>
    </source>
</evidence>
<dbReference type="Gene3D" id="3.40.50.300">
    <property type="entry name" value="P-loop containing nucleotide triphosphate hydrolases"/>
    <property type="match status" value="2"/>
</dbReference>
<dbReference type="Proteomes" id="UP000216752">
    <property type="component" value="Chromosome"/>
</dbReference>
<keyword evidence="4" id="KW-0067">ATP-binding</keyword>
<organism evidence="6 7">
    <name type="scientific">Sporomusa silvacetica DSM 10669</name>
    <dbReference type="NCBI Taxonomy" id="1123289"/>
    <lineage>
        <taxon>Bacteria</taxon>
        <taxon>Bacillati</taxon>
        <taxon>Bacillota</taxon>
        <taxon>Negativicutes</taxon>
        <taxon>Selenomonadales</taxon>
        <taxon>Sporomusaceae</taxon>
        <taxon>Sporomusa</taxon>
    </lineage>
</organism>